<name>W7AYT0_PLAVN</name>
<sequence>MDVNKMSIINKGSSENLQMMLYLGSYMQNYFEKLQRWKKVKLKKALFKEMIDHILQNKLLKNVFLHIYGIWELS</sequence>
<dbReference type="EMBL" id="KI965404">
    <property type="protein sequence ID" value="EUD70616.1"/>
    <property type="molecule type" value="Genomic_DNA"/>
</dbReference>
<evidence type="ECO:0000313" key="2">
    <source>
        <dbReference type="Proteomes" id="UP000030659"/>
    </source>
</evidence>
<proteinExistence type="predicted"/>
<dbReference type="AlphaFoldDB" id="W7AYT0"/>
<reference evidence="1 2" key="1">
    <citation type="submission" date="2013-02" db="EMBL/GenBank/DDBJ databases">
        <title>The Genome Sequence of Plasmodium vinckei petteri CR.</title>
        <authorList>
            <consortium name="The Broad Institute Genome Sequencing Platform"/>
            <consortium name="The Broad Institute Genome Sequencing Center for Infectious Disease"/>
            <person name="Neafsey D."/>
            <person name="Cheeseman I."/>
            <person name="Volkman S."/>
            <person name="Adams J."/>
            <person name="Walker B."/>
            <person name="Young S.K."/>
            <person name="Zeng Q."/>
            <person name="Gargeya S."/>
            <person name="Fitzgerald M."/>
            <person name="Haas B."/>
            <person name="Abouelleil A."/>
            <person name="Alvarado L."/>
            <person name="Arachchi H.M."/>
            <person name="Berlin A.M."/>
            <person name="Chapman S.B."/>
            <person name="Dewar J."/>
            <person name="Goldberg J."/>
            <person name="Griggs A."/>
            <person name="Gujja S."/>
            <person name="Hansen M."/>
            <person name="Howarth C."/>
            <person name="Imamovic A."/>
            <person name="Larimer J."/>
            <person name="McCowan C."/>
            <person name="Murphy C."/>
            <person name="Neiman D."/>
            <person name="Pearson M."/>
            <person name="Priest M."/>
            <person name="Roberts A."/>
            <person name="Saif S."/>
            <person name="Shea T."/>
            <person name="Sisk P."/>
            <person name="Sykes S."/>
            <person name="Wortman J."/>
            <person name="Nusbaum C."/>
            <person name="Birren B."/>
        </authorList>
    </citation>
    <scope>NUCLEOTIDE SEQUENCE [LARGE SCALE GENOMIC DNA]</scope>
    <source>
        <strain evidence="1 2">CR</strain>
    </source>
</reference>
<protein>
    <submittedName>
        <fullName evidence="1">Uncharacterized protein</fullName>
    </submittedName>
</protein>
<accession>W7AYT0</accession>
<organism evidence="1 2">
    <name type="scientific">Plasmodium vinckei petteri</name>
    <dbReference type="NCBI Taxonomy" id="138298"/>
    <lineage>
        <taxon>Eukaryota</taxon>
        <taxon>Sar</taxon>
        <taxon>Alveolata</taxon>
        <taxon>Apicomplexa</taxon>
        <taxon>Aconoidasida</taxon>
        <taxon>Haemosporida</taxon>
        <taxon>Plasmodiidae</taxon>
        <taxon>Plasmodium</taxon>
        <taxon>Plasmodium (Vinckeia)</taxon>
    </lineage>
</organism>
<evidence type="ECO:0000313" key="1">
    <source>
        <dbReference type="EMBL" id="EUD70616.1"/>
    </source>
</evidence>
<gene>
    <name evidence="1" type="ORF">YYG_04174</name>
</gene>
<dbReference type="Proteomes" id="UP000030659">
    <property type="component" value="Unassembled WGS sequence"/>
</dbReference>